<reference evidence="1" key="1">
    <citation type="submission" date="2018-02" db="EMBL/GenBank/DDBJ databases">
        <title>Rhizophora mucronata_Transcriptome.</title>
        <authorList>
            <person name="Meera S.P."/>
            <person name="Sreeshan A."/>
            <person name="Augustine A."/>
        </authorList>
    </citation>
    <scope>NUCLEOTIDE SEQUENCE</scope>
    <source>
        <tissue evidence="1">Leaf</tissue>
    </source>
</reference>
<name>A0A2P2PMS4_RHIMU</name>
<sequence length="75" mass="8395">MHSESLRATVIKSFRFLYHLIAVSENLEPEAEGSLALYLLLTSGIIDSLLKTKSGNASFPKFSVNENHLEQPMMK</sequence>
<protein>
    <submittedName>
        <fullName evidence="1">Uncharacterized protein</fullName>
    </submittedName>
</protein>
<dbReference type="AlphaFoldDB" id="A0A2P2PMS4"/>
<dbReference type="EMBL" id="GGEC01075445">
    <property type="protein sequence ID" value="MBX55929.1"/>
    <property type="molecule type" value="Transcribed_RNA"/>
</dbReference>
<proteinExistence type="predicted"/>
<organism evidence="1">
    <name type="scientific">Rhizophora mucronata</name>
    <name type="common">Asiatic mangrove</name>
    <dbReference type="NCBI Taxonomy" id="61149"/>
    <lineage>
        <taxon>Eukaryota</taxon>
        <taxon>Viridiplantae</taxon>
        <taxon>Streptophyta</taxon>
        <taxon>Embryophyta</taxon>
        <taxon>Tracheophyta</taxon>
        <taxon>Spermatophyta</taxon>
        <taxon>Magnoliopsida</taxon>
        <taxon>eudicotyledons</taxon>
        <taxon>Gunneridae</taxon>
        <taxon>Pentapetalae</taxon>
        <taxon>rosids</taxon>
        <taxon>fabids</taxon>
        <taxon>Malpighiales</taxon>
        <taxon>Rhizophoraceae</taxon>
        <taxon>Rhizophora</taxon>
    </lineage>
</organism>
<evidence type="ECO:0000313" key="1">
    <source>
        <dbReference type="EMBL" id="MBX55929.1"/>
    </source>
</evidence>
<accession>A0A2P2PMS4</accession>